<dbReference type="GO" id="GO:0000139">
    <property type="term" value="C:Golgi membrane"/>
    <property type="evidence" value="ECO:0007669"/>
    <property type="project" value="UniProtKB-SubCell"/>
</dbReference>
<name>A0A6A6HGI9_VIRVR</name>
<keyword evidence="3 6" id="KW-0812">Transmembrane</keyword>
<evidence type="ECO:0000256" key="7">
    <source>
        <dbReference type="SAM" id="MobiDB-lite"/>
    </source>
</evidence>
<evidence type="ECO:0000256" key="2">
    <source>
        <dbReference type="ARBA" id="ARBA00010596"/>
    </source>
</evidence>
<organism evidence="9 10">
    <name type="scientific">Viridothelium virens</name>
    <name type="common">Speckled blister lichen</name>
    <name type="synonym">Trypethelium virens</name>
    <dbReference type="NCBI Taxonomy" id="1048519"/>
    <lineage>
        <taxon>Eukaryota</taxon>
        <taxon>Fungi</taxon>
        <taxon>Dikarya</taxon>
        <taxon>Ascomycota</taxon>
        <taxon>Pezizomycotina</taxon>
        <taxon>Dothideomycetes</taxon>
        <taxon>Dothideomycetes incertae sedis</taxon>
        <taxon>Trypetheliales</taxon>
        <taxon>Trypetheliaceae</taxon>
        <taxon>Viridothelium</taxon>
    </lineage>
</organism>
<dbReference type="PANTHER" id="PTHR21236:SF1">
    <property type="entry name" value="PROTEIN YIPF6"/>
    <property type="match status" value="1"/>
</dbReference>
<feature type="compositionally biased region" description="Acidic residues" evidence="7">
    <location>
        <begin position="19"/>
        <end position="37"/>
    </location>
</feature>
<keyword evidence="10" id="KW-1185">Reference proteome</keyword>
<dbReference type="EMBL" id="ML991782">
    <property type="protein sequence ID" value="KAF2237012.1"/>
    <property type="molecule type" value="Genomic_DNA"/>
</dbReference>
<dbReference type="GO" id="GO:0005802">
    <property type="term" value="C:trans-Golgi network"/>
    <property type="evidence" value="ECO:0007669"/>
    <property type="project" value="TreeGrafter"/>
</dbReference>
<dbReference type="Pfam" id="PF04893">
    <property type="entry name" value="Yip1"/>
    <property type="match status" value="1"/>
</dbReference>
<keyword evidence="5 6" id="KW-0472">Membrane</keyword>
<dbReference type="OrthoDB" id="411251at2759"/>
<evidence type="ECO:0000256" key="3">
    <source>
        <dbReference type="ARBA" id="ARBA00022692"/>
    </source>
</evidence>
<dbReference type="PANTHER" id="PTHR21236">
    <property type="entry name" value="GOLGI MEMBRANE PROTEIN YIP1"/>
    <property type="match status" value="1"/>
</dbReference>
<evidence type="ECO:0000313" key="10">
    <source>
        <dbReference type="Proteomes" id="UP000800092"/>
    </source>
</evidence>
<evidence type="ECO:0000313" key="9">
    <source>
        <dbReference type="EMBL" id="KAF2237012.1"/>
    </source>
</evidence>
<feature type="transmembrane region" description="Helical" evidence="6">
    <location>
        <begin position="195"/>
        <end position="217"/>
    </location>
</feature>
<proteinExistence type="inferred from homology"/>
<feature type="compositionally biased region" description="Polar residues" evidence="7">
    <location>
        <begin position="66"/>
        <end position="76"/>
    </location>
</feature>
<feature type="transmembrane region" description="Helical" evidence="6">
    <location>
        <begin position="284"/>
        <end position="302"/>
    </location>
</feature>
<dbReference type="InterPro" id="IPR006977">
    <property type="entry name" value="Yip1_dom"/>
</dbReference>
<keyword evidence="4 6" id="KW-1133">Transmembrane helix</keyword>
<evidence type="ECO:0000256" key="1">
    <source>
        <dbReference type="ARBA" id="ARBA00004141"/>
    </source>
</evidence>
<gene>
    <name evidence="9" type="ORF">EV356DRAFT_497299</name>
</gene>
<feature type="transmembrane region" description="Helical" evidence="6">
    <location>
        <begin position="167"/>
        <end position="183"/>
    </location>
</feature>
<feature type="transmembrane region" description="Helical" evidence="6">
    <location>
        <begin position="223"/>
        <end position="248"/>
    </location>
</feature>
<sequence length="303" mass="32990">MSSSASNSGNPYHNYENPQVEDDLIDPDDAGLDDLDDPLQNNERAPLSGGLHGNIQTQEEARRAQRNTQSYLTSSIPGEDRQASQNTIDESVWATLRRDLLAVWEKMRQVLWPKYLLGGMLQSGGGIGGAERGEADGVTSGVRNLMGRWPDAETVLQGGMSEGLRDWDLWGPLLFCLLLSLFLSWKAQEKQKSEVFSGVFATVWIGEAVVTLQIKLLGGQISFFQAVCIIGYTLFPMVIASLLSVFGLPMIARIPVYIVLVAWSLAAGVSILGGSGVVKNRVGIAVYPLFIFYVGLGCLCFIS</sequence>
<feature type="domain" description="Yip1" evidence="8">
    <location>
        <begin position="165"/>
        <end position="298"/>
    </location>
</feature>
<dbReference type="AlphaFoldDB" id="A0A6A6HGI9"/>
<dbReference type="InterPro" id="IPR045231">
    <property type="entry name" value="Yip1/4-like"/>
</dbReference>
<evidence type="ECO:0000256" key="5">
    <source>
        <dbReference type="ARBA" id="ARBA00023136"/>
    </source>
</evidence>
<comment type="subcellular location">
    <subcellularLocation>
        <location evidence="6">Golgi apparatus membrane</location>
        <topology evidence="6">Multi-pass membrane protein</topology>
    </subcellularLocation>
    <subcellularLocation>
        <location evidence="1">Membrane</location>
        <topology evidence="1">Multi-pass membrane protein</topology>
    </subcellularLocation>
</comment>
<accession>A0A6A6HGI9</accession>
<evidence type="ECO:0000259" key="8">
    <source>
        <dbReference type="Pfam" id="PF04893"/>
    </source>
</evidence>
<feature type="region of interest" description="Disordered" evidence="7">
    <location>
        <begin position="1"/>
        <end position="85"/>
    </location>
</feature>
<comment type="similarity">
    <text evidence="2 6">Belongs to the YIP1 family.</text>
</comment>
<dbReference type="GO" id="GO:0006888">
    <property type="term" value="P:endoplasmic reticulum to Golgi vesicle-mediated transport"/>
    <property type="evidence" value="ECO:0007669"/>
    <property type="project" value="InterPro"/>
</dbReference>
<evidence type="ECO:0000256" key="4">
    <source>
        <dbReference type="ARBA" id="ARBA00022989"/>
    </source>
</evidence>
<protein>
    <recommendedName>
        <fullName evidence="6">Protein YIP</fullName>
    </recommendedName>
</protein>
<feature type="transmembrane region" description="Helical" evidence="6">
    <location>
        <begin position="255"/>
        <end position="278"/>
    </location>
</feature>
<feature type="compositionally biased region" description="Polar residues" evidence="7">
    <location>
        <begin position="1"/>
        <end position="11"/>
    </location>
</feature>
<dbReference type="Proteomes" id="UP000800092">
    <property type="component" value="Unassembled WGS sequence"/>
</dbReference>
<reference evidence="9" key="1">
    <citation type="journal article" date="2020" name="Stud. Mycol.">
        <title>101 Dothideomycetes genomes: a test case for predicting lifestyles and emergence of pathogens.</title>
        <authorList>
            <person name="Haridas S."/>
            <person name="Albert R."/>
            <person name="Binder M."/>
            <person name="Bloem J."/>
            <person name="Labutti K."/>
            <person name="Salamov A."/>
            <person name="Andreopoulos B."/>
            <person name="Baker S."/>
            <person name="Barry K."/>
            <person name="Bills G."/>
            <person name="Bluhm B."/>
            <person name="Cannon C."/>
            <person name="Castanera R."/>
            <person name="Culley D."/>
            <person name="Daum C."/>
            <person name="Ezra D."/>
            <person name="Gonzalez J."/>
            <person name="Henrissat B."/>
            <person name="Kuo A."/>
            <person name="Liang C."/>
            <person name="Lipzen A."/>
            <person name="Lutzoni F."/>
            <person name="Magnuson J."/>
            <person name="Mondo S."/>
            <person name="Nolan M."/>
            <person name="Ohm R."/>
            <person name="Pangilinan J."/>
            <person name="Park H.-J."/>
            <person name="Ramirez L."/>
            <person name="Alfaro M."/>
            <person name="Sun H."/>
            <person name="Tritt A."/>
            <person name="Yoshinaga Y."/>
            <person name="Zwiers L.-H."/>
            <person name="Turgeon B."/>
            <person name="Goodwin S."/>
            <person name="Spatafora J."/>
            <person name="Crous P."/>
            <person name="Grigoriev I."/>
        </authorList>
    </citation>
    <scope>NUCLEOTIDE SEQUENCE</scope>
    <source>
        <strain evidence="9">Tuck. ex Michener</strain>
    </source>
</reference>
<evidence type="ECO:0000256" key="6">
    <source>
        <dbReference type="RuleBase" id="RU361264"/>
    </source>
</evidence>